<gene>
    <name evidence="6" type="ORF">N0D28_11445</name>
</gene>
<keyword evidence="4 5" id="KW-0472">Membrane</keyword>
<dbReference type="RefSeq" id="WP_260559646.1">
    <property type="nucleotide sequence ID" value="NZ_BAABEC010000018.1"/>
</dbReference>
<dbReference type="PANTHER" id="PTHR36974">
    <property type="entry name" value="MEMBRANE PROTEIN-RELATED"/>
    <property type="match status" value="1"/>
</dbReference>
<comment type="subcellular location">
    <subcellularLocation>
        <location evidence="1">Membrane</location>
        <topology evidence="1">Multi-pass membrane protein</topology>
    </subcellularLocation>
</comment>
<protein>
    <submittedName>
        <fullName evidence="6">DoxX family protein</fullName>
    </submittedName>
</protein>
<evidence type="ECO:0000256" key="2">
    <source>
        <dbReference type="ARBA" id="ARBA00022692"/>
    </source>
</evidence>
<feature type="transmembrane region" description="Helical" evidence="5">
    <location>
        <begin position="49"/>
        <end position="66"/>
    </location>
</feature>
<dbReference type="Proteomes" id="UP001060261">
    <property type="component" value="Chromosome"/>
</dbReference>
<feature type="transmembrane region" description="Helical" evidence="5">
    <location>
        <begin position="102"/>
        <end position="122"/>
    </location>
</feature>
<dbReference type="InterPro" id="IPR032808">
    <property type="entry name" value="DoxX"/>
</dbReference>
<keyword evidence="3 5" id="KW-1133">Transmembrane helix</keyword>
<name>A0ABY5YEY5_9DEIO</name>
<sequence length="127" mass="13952">MSTPTRRFGNDPSSLLLAALFVSAGTIHFLRPRIFDSIVPPYVPMSPRAATLISGAAELAGGLGLLHPATRPAARWGLIALLLAVFPANLQMALQAEKFEPIPTWALWVRLPLQPLLAYWVWRSGRR</sequence>
<feature type="transmembrane region" description="Helical" evidence="5">
    <location>
        <begin position="73"/>
        <end position="90"/>
    </location>
</feature>
<evidence type="ECO:0000256" key="1">
    <source>
        <dbReference type="ARBA" id="ARBA00004141"/>
    </source>
</evidence>
<evidence type="ECO:0000256" key="4">
    <source>
        <dbReference type="ARBA" id="ARBA00023136"/>
    </source>
</evidence>
<keyword evidence="7" id="KW-1185">Reference proteome</keyword>
<evidence type="ECO:0000256" key="3">
    <source>
        <dbReference type="ARBA" id="ARBA00022989"/>
    </source>
</evidence>
<accession>A0ABY5YEY5</accession>
<evidence type="ECO:0000313" key="6">
    <source>
        <dbReference type="EMBL" id="UWX63358.1"/>
    </source>
</evidence>
<reference evidence="6" key="1">
    <citation type="submission" date="2022-09" db="EMBL/GenBank/DDBJ databases">
        <title>genome sequence of Deinococcus rubellus.</title>
        <authorList>
            <person name="Srinivasan S."/>
        </authorList>
    </citation>
    <scope>NUCLEOTIDE SEQUENCE</scope>
    <source>
        <strain evidence="6">Ant6</strain>
    </source>
</reference>
<dbReference type="PANTHER" id="PTHR36974:SF1">
    <property type="entry name" value="DOXX FAMILY MEMBRANE PROTEIN"/>
    <property type="match status" value="1"/>
</dbReference>
<proteinExistence type="predicted"/>
<dbReference type="EMBL" id="CP104213">
    <property type="protein sequence ID" value="UWX63358.1"/>
    <property type="molecule type" value="Genomic_DNA"/>
</dbReference>
<feature type="transmembrane region" description="Helical" evidence="5">
    <location>
        <begin position="12"/>
        <end position="29"/>
    </location>
</feature>
<evidence type="ECO:0000256" key="5">
    <source>
        <dbReference type="SAM" id="Phobius"/>
    </source>
</evidence>
<dbReference type="Pfam" id="PF13564">
    <property type="entry name" value="DoxX_2"/>
    <property type="match status" value="1"/>
</dbReference>
<keyword evidence="2 5" id="KW-0812">Transmembrane</keyword>
<evidence type="ECO:0000313" key="7">
    <source>
        <dbReference type="Proteomes" id="UP001060261"/>
    </source>
</evidence>
<organism evidence="6 7">
    <name type="scientific">Deinococcus rubellus</name>
    <dbReference type="NCBI Taxonomy" id="1889240"/>
    <lineage>
        <taxon>Bacteria</taxon>
        <taxon>Thermotogati</taxon>
        <taxon>Deinococcota</taxon>
        <taxon>Deinococci</taxon>
        <taxon>Deinococcales</taxon>
        <taxon>Deinococcaceae</taxon>
        <taxon>Deinococcus</taxon>
    </lineage>
</organism>